<organism evidence="2 3">
    <name type="scientific">Araneus ventricosus</name>
    <name type="common">Orbweaver spider</name>
    <name type="synonym">Epeira ventricosa</name>
    <dbReference type="NCBI Taxonomy" id="182803"/>
    <lineage>
        <taxon>Eukaryota</taxon>
        <taxon>Metazoa</taxon>
        <taxon>Ecdysozoa</taxon>
        <taxon>Arthropoda</taxon>
        <taxon>Chelicerata</taxon>
        <taxon>Arachnida</taxon>
        <taxon>Araneae</taxon>
        <taxon>Araneomorphae</taxon>
        <taxon>Entelegynae</taxon>
        <taxon>Araneoidea</taxon>
        <taxon>Araneidae</taxon>
        <taxon>Araneus</taxon>
    </lineage>
</organism>
<comment type="caution">
    <text evidence="2">The sequence shown here is derived from an EMBL/GenBank/DDBJ whole genome shotgun (WGS) entry which is preliminary data.</text>
</comment>
<accession>A0A4Y2TPN9</accession>
<dbReference type="Proteomes" id="UP000499080">
    <property type="component" value="Unassembled WGS sequence"/>
</dbReference>
<gene>
    <name evidence="2" type="ORF">AVEN_246547_1</name>
</gene>
<feature type="compositionally biased region" description="Basic and acidic residues" evidence="1">
    <location>
        <begin position="18"/>
        <end position="31"/>
    </location>
</feature>
<evidence type="ECO:0000313" key="3">
    <source>
        <dbReference type="Proteomes" id="UP000499080"/>
    </source>
</evidence>
<reference evidence="2 3" key="1">
    <citation type="journal article" date="2019" name="Sci. Rep.">
        <title>Orb-weaving spider Araneus ventricosus genome elucidates the spidroin gene catalogue.</title>
        <authorList>
            <person name="Kono N."/>
            <person name="Nakamura H."/>
            <person name="Ohtoshi R."/>
            <person name="Moran D.A.P."/>
            <person name="Shinohara A."/>
            <person name="Yoshida Y."/>
            <person name="Fujiwara M."/>
            <person name="Mori M."/>
            <person name="Tomita M."/>
            <person name="Arakawa K."/>
        </authorList>
    </citation>
    <scope>NUCLEOTIDE SEQUENCE [LARGE SCALE GENOMIC DNA]</scope>
</reference>
<dbReference type="EMBL" id="BGPR01029716">
    <property type="protein sequence ID" value="GBO01684.1"/>
    <property type="molecule type" value="Genomic_DNA"/>
</dbReference>
<sequence>MEYRMMEPAGLDFLKKLREKNRTEKKERPPTEEEMNFCIKLQEQDSPKIRARQMLKRARKRPKKLNPNSEEGKKAMNEVERCNEALVTVNEILRYYGQCPCLIAQSTHLL</sequence>
<feature type="region of interest" description="Disordered" evidence="1">
    <location>
        <begin position="18"/>
        <end position="49"/>
    </location>
</feature>
<name>A0A4Y2TPN9_ARAVE</name>
<proteinExistence type="predicted"/>
<evidence type="ECO:0000313" key="2">
    <source>
        <dbReference type="EMBL" id="GBO01684.1"/>
    </source>
</evidence>
<keyword evidence="3" id="KW-1185">Reference proteome</keyword>
<evidence type="ECO:0000256" key="1">
    <source>
        <dbReference type="SAM" id="MobiDB-lite"/>
    </source>
</evidence>
<protein>
    <submittedName>
        <fullName evidence="2">Uncharacterized protein</fullName>
    </submittedName>
</protein>
<dbReference type="AlphaFoldDB" id="A0A4Y2TPN9"/>